<accession>A0A4P6JVZ5</accession>
<name>A0A4P6JVZ5_KTERU</name>
<evidence type="ECO:0000259" key="1">
    <source>
        <dbReference type="Pfam" id="PF06445"/>
    </source>
</evidence>
<evidence type="ECO:0000313" key="2">
    <source>
        <dbReference type="EMBL" id="QBD79563.1"/>
    </source>
</evidence>
<dbReference type="KEGG" id="kbs:EPA93_27735"/>
<protein>
    <recommendedName>
        <fullName evidence="1">GyrI-like small molecule binding domain-containing protein</fullName>
    </recommendedName>
</protein>
<organism evidence="2 3">
    <name type="scientific">Ktedonosporobacter rubrisoli</name>
    <dbReference type="NCBI Taxonomy" id="2509675"/>
    <lineage>
        <taxon>Bacteria</taxon>
        <taxon>Bacillati</taxon>
        <taxon>Chloroflexota</taxon>
        <taxon>Ktedonobacteria</taxon>
        <taxon>Ktedonobacterales</taxon>
        <taxon>Ktedonosporobacteraceae</taxon>
        <taxon>Ktedonosporobacter</taxon>
    </lineage>
</organism>
<dbReference type="RefSeq" id="WP_129890621.1">
    <property type="nucleotide sequence ID" value="NZ_CP035758.1"/>
</dbReference>
<dbReference type="EMBL" id="CP035758">
    <property type="protein sequence ID" value="QBD79563.1"/>
    <property type="molecule type" value="Genomic_DNA"/>
</dbReference>
<dbReference type="InterPro" id="IPR008319">
    <property type="entry name" value="GyrI-like_CCH_Lin2189-like"/>
</dbReference>
<dbReference type="SUPFAM" id="SSF55136">
    <property type="entry name" value="Probable bacterial effector-binding domain"/>
    <property type="match status" value="1"/>
</dbReference>
<dbReference type="InterPro" id="IPR029442">
    <property type="entry name" value="GyrI-like"/>
</dbReference>
<evidence type="ECO:0000313" key="3">
    <source>
        <dbReference type="Proteomes" id="UP000290365"/>
    </source>
</evidence>
<dbReference type="PIRSF" id="PIRSF031644">
    <property type="entry name" value="UCP031644"/>
    <property type="match status" value="1"/>
</dbReference>
<dbReference type="Gene3D" id="3.20.80.10">
    <property type="entry name" value="Regulatory factor, effector binding domain"/>
    <property type="match status" value="1"/>
</dbReference>
<reference evidence="2 3" key="1">
    <citation type="submission" date="2019-01" db="EMBL/GenBank/DDBJ databases">
        <title>Ktedonosporobacter rubrisoli SCAWS-G2.</title>
        <authorList>
            <person name="Huang Y."/>
            <person name="Yan B."/>
        </authorList>
    </citation>
    <scope>NUCLEOTIDE SEQUENCE [LARGE SCALE GENOMIC DNA]</scope>
    <source>
        <strain evidence="2 3">SCAWS-G2</strain>
    </source>
</reference>
<feature type="domain" description="GyrI-like small molecule binding" evidence="1">
    <location>
        <begin position="32"/>
        <end position="209"/>
    </location>
</feature>
<proteinExistence type="predicted"/>
<dbReference type="Proteomes" id="UP000290365">
    <property type="component" value="Chromosome"/>
</dbReference>
<dbReference type="InterPro" id="IPR011256">
    <property type="entry name" value="Reg_factor_effector_dom_sf"/>
</dbReference>
<dbReference type="Pfam" id="PF06445">
    <property type="entry name" value="GyrI-like"/>
    <property type="match status" value="1"/>
</dbReference>
<gene>
    <name evidence="2" type="ORF">EPA93_27735</name>
</gene>
<dbReference type="AlphaFoldDB" id="A0A4P6JVZ5"/>
<dbReference type="OrthoDB" id="4772335at2"/>
<keyword evidence="3" id="KW-1185">Reference proteome</keyword>
<sequence>MDEFILTLAQSTGQKVDFKKQLRHLYNPSANEVMVVDIPAIKFLMVDGMGNPNTAQAYQEAVEALYATAYALKFLFKKEQEFDYVVMPLEGLWWVPDMREFSIEHKEVWQWTMMIAQPQEVTEALFEQVRAQVQRKKPSPALAKLRLEQFREGVAAQIMHHGPFATEGPTIARLHAFLQEQGYTPGGKHHEIYLSDPRRAAPEKMRTVIRQPMVPIV</sequence>